<organism evidence="4 5">
    <name type="scientific">Tanacetum coccineum</name>
    <dbReference type="NCBI Taxonomy" id="301880"/>
    <lineage>
        <taxon>Eukaryota</taxon>
        <taxon>Viridiplantae</taxon>
        <taxon>Streptophyta</taxon>
        <taxon>Embryophyta</taxon>
        <taxon>Tracheophyta</taxon>
        <taxon>Spermatophyta</taxon>
        <taxon>Magnoliopsida</taxon>
        <taxon>eudicotyledons</taxon>
        <taxon>Gunneridae</taxon>
        <taxon>Pentapetalae</taxon>
        <taxon>asterids</taxon>
        <taxon>campanulids</taxon>
        <taxon>Asterales</taxon>
        <taxon>Asteraceae</taxon>
        <taxon>Asteroideae</taxon>
        <taxon>Anthemideae</taxon>
        <taxon>Anthemidinae</taxon>
        <taxon>Tanacetum</taxon>
    </lineage>
</organism>
<evidence type="ECO:0000313" key="4">
    <source>
        <dbReference type="EMBL" id="GJT17603.1"/>
    </source>
</evidence>
<dbReference type="InterPro" id="IPR043502">
    <property type="entry name" value="DNA/RNA_pol_sf"/>
</dbReference>
<dbReference type="Proteomes" id="UP001151760">
    <property type="component" value="Unassembled WGS sequence"/>
</dbReference>
<gene>
    <name evidence="4" type="ORF">Tco_0876309</name>
</gene>
<feature type="domain" description="GAG-pre-integrase" evidence="3">
    <location>
        <begin position="1023"/>
        <end position="1082"/>
    </location>
</feature>
<dbReference type="InterPro" id="IPR025724">
    <property type="entry name" value="GAG-pre-integrase_dom"/>
</dbReference>
<dbReference type="Pfam" id="PF13976">
    <property type="entry name" value="gag_pre-integrs"/>
    <property type="match status" value="1"/>
</dbReference>
<dbReference type="EMBL" id="BQNB010013572">
    <property type="protein sequence ID" value="GJT17603.1"/>
    <property type="molecule type" value="Genomic_DNA"/>
</dbReference>
<evidence type="ECO:0000256" key="1">
    <source>
        <dbReference type="SAM" id="MobiDB-lite"/>
    </source>
</evidence>
<evidence type="ECO:0000313" key="5">
    <source>
        <dbReference type="Proteomes" id="UP001151760"/>
    </source>
</evidence>
<feature type="compositionally biased region" description="Basic and acidic residues" evidence="1">
    <location>
        <begin position="1108"/>
        <end position="1119"/>
    </location>
</feature>
<feature type="compositionally biased region" description="Basic residues" evidence="1">
    <location>
        <begin position="1090"/>
        <end position="1107"/>
    </location>
</feature>
<feature type="region of interest" description="Disordered" evidence="1">
    <location>
        <begin position="723"/>
        <end position="804"/>
    </location>
</feature>
<evidence type="ECO:0000259" key="3">
    <source>
        <dbReference type="Pfam" id="PF13976"/>
    </source>
</evidence>
<dbReference type="Pfam" id="PF00098">
    <property type="entry name" value="zf-CCHC"/>
    <property type="match status" value="1"/>
</dbReference>
<accession>A0ABQ5BTG1</accession>
<evidence type="ECO:0000259" key="2">
    <source>
        <dbReference type="Pfam" id="PF00098"/>
    </source>
</evidence>
<feature type="region of interest" description="Disordered" evidence="1">
    <location>
        <begin position="1090"/>
        <end position="1119"/>
    </location>
</feature>
<reference evidence="4" key="2">
    <citation type="submission" date="2022-01" db="EMBL/GenBank/DDBJ databases">
        <authorList>
            <person name="Yamashiro T."/>
            <person name="Shiraishi A."/>
            <person name="Satake H."/>
            <person name="Nakayama K."/>
        </authorList>
    </citation>
    <scope>NUCLEOTIDE SEQUENCE</scope>
</reference>
<feature type="compositionally biased region" description="Polar residues" evidence="1">
    <location>
        <begin position="730"/>
        <end position="754"/>
    </location>
</feature>
<feature type="compositionally biased region" description="Polar residues" evidence="1">
    <location>
        <begin position="774"/>
        <end position="788"/>
    </location>
</feature>
<protein>
    <submittedName>
        <fullName evidence="4">Integrase, catalytic region, zinc finger, CCHC-type containing protein</fullName>
    </submittedName>
</protein>
<dbReference type="SUPFAM" id="SSF56672">
    <property type="entry name" value="DNA/RNA polymerases"/>
    <property type="match status" value="1"/>
</dbReference>
<sequence>MKFGVSSWHGSRVDGRSYLLSGAIDGSEANRIISDFKSYKVRVGSNGNLLWEASVFLGRKKVETLKFAAMPFGLTNAPAVFMELMSREEYESHVKMIVESVKEEKMYVKFSNNVEAEQRGSYLDVEGIKWHAWKKEKVIACTSRQLKVLMKDCMANMERIDGEIYDVPLKKDHFRWKRSQMLLLRNEVEVQQGQVPARVLKDLSLKKNERDKASFVNKIPTSGSSNQMISFGTMSDGSVPQYPAHLSLLKSSNRPYLPTTFNLDSGSSSTENLIKVYPHTCHSHAIVKIKSVLKRTSTRASSNARNKAMIQDGKDVDQDVPGNGVAGNVGAQNRGGMINPGQAKPIKCYNCNGLGHIAREQVTNVDDDVDDSQENDLALNVDHIFEADECDAFDSDVDEGPTSQTMFMANLTSEDPIYDEAGPSYDSNNPFEVQDHDAFVDHMDEYHDVHEMQNDYVEDNEEHVVQGNASSVRNDALMSIFDEMHEQGVQSRLANKSHMVVNDSVTSELARYKELVGEYEKRAKFELTDRERKIDEQMRIIISDRNRKETSLKSELHSAQILLSSTVDHYKSKTEERILREISEITKQNALRNESPLSVENKCLGLPPLPDTRRNEPSANHLLPQRNLTPEQIFWSIDDNNRKKAETLAPNQFSALTNLEHQIKEKDNVIRRLKDLVASVNDRSREPYNAVDVTALIEQNNCDRVELEKELLQCVIGTCPKSFNERDNKAPSTPVTRKKQVTFSDKPGTSSSNAQKHKVHQRVQLTNIPVLPSTGVNDSTEASGSKPRSNTKKNRILPAKKENKKEVEVRLRTNKSVWTKVNRVDSSISSKRVVINSNSESVNSASHGMCVVNILNSVNATPTVRTVLNKEKQIWKPKSKLSDNSLNKTKQIWKPKGKLSDNSLSKTQRVWKATGKPICNIGYQLRPTGKETAPDLRKTCRTGHAFWYLIQDAQKHMTRNRSKSSEYMWKSLSVIPIRRMITNLGAIRGQFCDSDLEVAFRKHTCFVRDSKGTDILKGSRGTNLYTISIDEMMKSSPICLLSKASKSKSWLWHRRLNHLNFGTINDLARKDLVRGLPRLKFEKDWNGYLRKGRKTKPNRQNRTRNGKTGKDKVKVQAQA</sequence>
<name>A0ABQ5BTG1_9ASTR</name>
<dbReference type="InterPro" id="IPR001878">
    <property type="entry name" value="Znf_CCHC"/>
</dbReference>
<reference evidence="4" key="1">
    <citation type="journal article" date="2022" name="Int. J. Mol. Sci.">
        <title>Draft Genome of Tanacetum Coccineum: Genomic Comparison of Closely Related Tanacetum-Family Plants.</title>
        <authorList>
            <person name="Yamashiro T."/>
            <person name="Shiraishi A."/>
            <person name="Nakayama K."/>
            <person name="Satake H."/>
        </authorList>
    </citation>
    <scope>NUCLEOTIDE SEQUENCE</scope>
</reference>
<comment type="caution">
    <text evidence="4">The sequence shown here is derived from an EMBL/GenBank/DDBJ whole genome shotgun (WGS) entry which is preliminary data.</text>
</comment>
<feature type="domain" description="CCHC-type" evidence="2">
    <location>
        <begin position="346"/>
        <end position="360"/>
    </location>
</feature>
<proteinExistence type="predicted"/>
<keyword evidence="5" id="KW-1185">Reference proteome</keyword>